<gene>
    <name evidence="1" type="ORF">BC643_4257</name>
</gene>
<organism evidence="1 2">
    <name type="scientific">Mangrovibacterium diazotrophicum</name>
    <dbReference type="NCBI Taxonomy" id="1261403"/>
    <lineage>
        <taxon>Bacteria</taxon>
        <taxon>Pseudomonadati</taxon>
        <taxon>Bacteroidota</taxon>
        <taxon>Bacteroidia</taxon>
        <taxon>Marinilabiliales</taxon>
        <taxon>Prolixibacteraceae</taxon>
        <taxon>Mangrovibacterium</taxon>
    </lineage>
</organism>
<dbReference type="AlphaFoldDB" id="A0A419VWM8"/>
<evidence type="ECO:0000313" key="1">
    <source>
        <dbReference type="EMBL" id="RKD86559.1"/>
    </source>
</evidence>
<accession>A0A419VWM8</accession>
<dbReference type="Gene3D" id="1.25.40.10">
    <property type="entry name" value="Tetratricopeptide repeat domain"/>
    <property type="match status" value="1"/>
</dbReference>
<evidence type="ECO:0008006" key="3">
    <source>
        <dbReference type="Google" id="ProtNLM"/>
    </source>
</evidence>
<dbReference type="EMBL" id="RAPN01000004">
    <property type="protein sequence ID" value="RKD86559.1"/>
    <property type="molecule type" value="Genomic_DNA"/>
</dbReference>
<sequence>MIRSILIVIISLYLTIPVACQNADSLLLIKAKIELKNGNFSKSRDYAEKVIQTNLTNSDAYIVLGQAYISSIDSCFKYEFDKGMVYCLAVQTFEKAASLTTDSVKKSNALNLAKLYSNYFFDPSVYHHIDWPKEGEEFLIENWINKKTIVHYYKIK</sequence>
<dbReference type="SUPFAM" id="SSF48452">
    <property type="entry name" value="TPR-like"/>
    <property type="match status" value="1"/>
</dbReference>
<evidence type="ECO:0000313" key="2">
    <source>
        <dbReference type="Proteomes" id="UP000283387"/>
    </source>
</evidence>
<reference evidence="1 2" key="1">
    <citation type="submission" date="2018-09" db="EMBL/GenBank/DDBJ databases">
        <title>Genomic Encyclopedia of Archaeal and Bacterial Type Strains, Phase II (KMG-II): from individual species to whole genera.</title>
        <authorList>
            <person name="Goeker M."/>
        </authorList>
    </citation>
    <scope>NUCLEOTIDE SEQUENCE [LARGE SCALE GENOMIC DNA]</scope>
    <source>
        <strain evidence="1 2">DSM 27148</strain>
    </source>
</reference>
<proteinExistence type="predicted"/>
<protein>
    <recommendedName>
        <fullName evidence="3">Tetratricopeptide repeat protein</fullName>
    </recommendedName>
</protein>
<dbReference type="InterPro" id="IPR011990">
    <property type="entry name" value="TPR-like_helical_dom_sf"/>
</dbReference>
<dbReference type="Proteomes" id="UP000283387">
    <property type="component" value="Unassembled WGS sequence"/>
</dbReference>
<comment type="caution">
    <text evidence="1">The sequence shown here is derived from an EMBL/GenBank/DDBJ whole genome shotgun (WGS) entry which is preliminary data.</text>
</comment>
<keyword evidence="2" id="KW-1185">Reference proteome</keyword>
<name>A0A419VWM8_9BACT</name>